<organism evidence="2 3">
    <name type="scientific">Pseudomonas lactis</name>
    <dbReference type="NCBI Taxonomy" id="1615674"/>
    <lineage>
        <taxon>Bacteria</taxon>
        <taxon>Pseudomonadati</taxon>
        <taxon>Pseudomonadota</taxon>
        <taxon>Gammaproteobacteria</taxon>
        <taxon>Pseudomonadales</taxon>
        <taxon>Pseudomonadaceae</taxon>
        <taxon>Pseudomonas</taxon>
    </lineage>
</organism>
<dbReference type="EMBL" id="DYTS01000362">
    <property type="protein sequence ID" value="HJH21066.1"/>
    <property type="molecule type" value="Genomic_DNA"/>
</dbReference>
<proteinExistence type="predicted"/>
<sequence length="458" mass="51104">MSMRKQVMGAVKVFDEFIVKYDAVHRAYWTNTLSEGDLKQWHEAQLRTVLRHVKNKSAFYAGHLKDINVDGVTLANLSSLPFTTKDDLRESMLDILSGTLEDSIYYYETTGTTGAATPCPRDKKESYASNKQLAMSYQAVLEKHFPTEKTVVGVMGPTEVHSFGDTLGDVCQQLGVCNAKIWPHSPVIGYTKTLQLMKDLRIGVVASAPGLLLALAKEAERLGFNPRQDFPLRAFMMSGELCTPALKNNLYSLWGCEAYNSLYGSQETMIIAAANASDQLMPHRLNYIIEVLNPQTGESLGDSGEGELCVTMLIDGVKPLIRYRTGDLVCIQKNPKNPIAHARVMKVVGRVKDAMTLNGKAFTAGHIEQALLEGVEQCLGYQIVINSVNGRDTVIAKMEMSRFYEGDRSQLTLLIRERVRERLGVEATIMVVDDLDDHVNLGSWFSWKEARIVDQRNR</sequence>
<evidence type="ECO:0000313" key="3">
    <source>
        <dbReference type="Proteomes" id="UP000752172"/>
    </source>
</evidence>
<reference evidence="2" key="2">
    <citation type="submission" date="2021-09" db="EMBL/GenBank/DDBJ databases">
        <authorList>
            <person name="Gilroy R."/>
        </authorList>
    </citation>
    <scope>NUCLEOTIDE SEQUENCE</scope>
    <source>
        <strain evidence="2">ChiSjej2B20-17149</strain>
    </source>
</reference>
<name>A0A921NJT5_9PSED</name>
<dbReference type="PANTHER" id="PTHR43845:SF1">
    <property type="entry name" value="BLR5969 PROTEIN"/>
    <property type="match status" value="1"/>
</dbReference>
<feature type="domain" description="AMP-dependent synthetase/ligase" evidence="1">
    <location>
        <begin position="191"/>
        <end position="310"/>
    </location>
</feature>
<dbReference type="InterPro" id="IPR000873">
    <property type="entry name" value="AMP-dep_synth/lig_dom"/>
</dbReference>
<dbReference type="Proteomes" id="UP000752172">
    <property type="component" value="Unassembled WGS sequence"/>
</dbReference>
<protein>
    <submittedName>
        <fullName evidence="2">AMP-binding protein</fullName>
    </submittedName>
</protein>
<evidence type="ECO:0000259" key="1">
    <source>
        <dbReference type="Pfam" id="PF00501"/>
    </source>
</evidence>
<dbReference type="SUPFAM" id="SSF56801">
    <property type="entry name" value="Acetyl-CoA synthetase-like"/>
    <property type="match status" value="1"/>
</dbReference>
<dbReference type="Gene3D" id="3.40.50.12780">
    <property type="entry name" value="N-terminal domain of ligase-like"/>
    <property type="match status" value="1"/>
</dbReference>
<gene>
    <name evidence="2" type="ORF">K8W20_20430</name>
</gene>
<dbReference type="InterPro" id="IPR042099">
    <property type="entry name" value="ANL_N_sf"/>
</dbReference>
<dbReference type="PANTHER" id="PTHR43845">
    <property type="entry name" value="BLR5969 PROTEIN"/>
    <property type="match status" value="1"/>
</dbReference>
<evidence type="ECO:0000313" key="2">
    <source>
        <dbReference type="EMBL" id="HJH21066.1"/>
    </source>
</evidence>
<dbReference type="InterPro" id="IPR045851">
    <property type="entry name" value="AMP-bd_C_sf"/>
</dbReference>
<dbReference type="Pfam" id="PF00501">
    <property type="entry name" value="AMP-binding"/>
    <property type="match status" value="1"/>
</dbReference>
<reference evidence="2" key="1">
    <citation type="journal article" date="2021" name="PeerJ">
        <title>Extensive microbial diversity within the chicken gut microbiome revealed by metagenomics and culture.</title>
        <authorList>
            <person name="Gilroy R."/>
            <person name="Ravi A."/>
            <person name="Getino M."/>
            <person name="Pursley I."/>
            <person name="Horton D.L."/>
            <person name="Alikhan N.F."/>
            <person name="Baker D."/>
            <person name="Gharbi K."/>
            <person name="Hall N."/>
            <person name="Watson M."/>
            <person name="Adriaenssens E.M."/>
            <person name="Foster-Nyarko E."/>
            <person name="Jarju S."/>
            <person name="Secka A."/>
            <person name="Antonio M."/>
            <person name="Oren A."/>
            <person name="Chaudhuri R.R."/>
            <person name="La Ragione R."/>
            <person name="Hildebrand F."/>
            <person name="Pallen M.J."/>
        </authorList>
    </citation>
    <scope>NUCLEOTIDE SEQUENCE</scope>
    <source>
        <strain evidence="2">ChiSjej2B20-17149</strain>
    </source>
</reference>
<comment type="caution">
    <text evidence="2">The sequence shown here is derived from an EMBL/GenBank/DDBJ whole genome shotgun (WGS) entry which is preliminary data.</text>
</comment>
<accession>A0A921NJT5</accession>
<dbReference type="Gene3D" id="3.30.300.30">
    <property type="match status" value="1"/>
</dbReference>
<dbReference type="AlphaFoldDB" id="A0A921NJT5"/>